<dbReference type="EMBL" id="NKUF01000017">
    <property type="protein sequence ID" value="PYD63073.1"/>
    <property type="molecule type" value="Genomic_DNA"/>
</dbReference>
<dbReference type="Pfam" id="PF16221">
    <property type="entry name" value="HTH_47"/>
    <property type="match status" value="1"/>
</dbReference>
<feature type="compositionally biased region" description="Low complexity" evidence="2">
    <location>
        <begin position="445"/>
        <end position="461"/>
    </location>
</feature>
<sequence length="461" mass="51606">MLTSPEILHEHVKNIFPIFRSITGKGIRQTLEYISQRTEGFSISHVASGTEVLDWTVPDEWNAYGATIRRTTGEVMIDWARCNLHLVQYSIPIHARVSREELEKHLHWLPDQPDLIPYRTSYYRKDWGFCLSAHQYSQLTDDEYDVEIRTELGPGRLSYGEVLVPATMESGNEAGEVLFSIHCCHPALANDNASSIAIAIEVIRTLQKRPDRRLSYRFVFIPGTIGSITWLARNRDRIRHIRHGLVMSCLGDDGLPTYKQSRRGNAAIDRYAEYLVQTRWGGKVVPFEPYGYDERQYCSPGFNLPVGCLMRSPNGQFAQYHTSADNLDFVTPAGLYASFGFIMDLVTMMEQDFHPRSLCPYGEPQLGRRGLYKTIGGGDEKDPHSAFDQMTLLWVLNLADGDHSLLDIAQRSGKSFPAVAAAAGVLVRADLLARPAWGQVPMPPASVSSPAGTSAPSASWT</sequence>
<dbReference type="SUPFAM" id="SSF53187">
    <property type="entry name" value="Zn-dependent exopeptidases"/>
    <property type="match status" value="1"/>
</dbReference>
<gene>
    <name evidence="6" type="ORF">CFR72_09110</name>
</gene>
<accession>A0A318Q2D9</accession>
<comment type="cofactor">
    <cofactor evidence="1">
        <name>Zn(2+)</name>
        <dbReference type="ChEBI" id="CHEBI:29105"/>
    </cofactor>
    <text evidence="1">Binds 1 zinc ion per subunit.</text>
</comment>
<dbReference type="RefSeq" id="WP_110913669.1">
    <property type="nucleotide sequence ID" value="NZ_NKUF01000017.1"/>
</dbReference>
<proteinExistence type="predicted"/>
<evidence type="ECO:0000259" key="5">
    <source>
        <dbReference type="Pfam" id="PF16254"/>
    </source>
</evidence>
<evidence type="ECO:0000313" key="7">
    <source>
        <dbReference type="Proteomes" id="UP000248301"/>
    </source>
</evidence>
<keyword evidence="1" id="KW-0862">Zinc</keyword>
<evidence type="ECO:0000259" key="3">
    <source>
        <dbReference type="Pfam" id="PF09940"/>
    </source>
</evidence>
<feature type="binding site" evidence="1">
    <location>
        <position position="321"/>
    </location>
    <ligand>
        <name>Zn(2+)</name>
        <dbReference type="ChEBI" id="CHEBI:29105"/>
    </ligand>
</feature>
<reference evidence="6 7" key="1">
    <citation type="submission" date="2017-07" db="EMBL/GenBank/DDBJ databases">
        <title>A draft genome sequence of Gluconacetobacter entanii LTH 4560.</title>
        <authorList>
            <person name="Skraban J."/>
            <person name="Cleenwerck I."/>
            <person name="Vandamme P."/>
            <person name="Trcek J."/>
        </authorList>
    </citation>
    <scope>NUCLEOTIDE SEQUENCE [LARGE SCALE GENOMIC DNA]</scope>
    <source>
        <strain evidence="6 7">LTH 4560</strain>
    </source>
</reference>
<dbReference type="InterPro" id="IPR032622">
    <property type="entry name" value="UCP01524_HTH"/>
</dbReference>
<dbReference type="AlphaFoldDB" id="A0A318Q2D9"/>
<feature type="region of interest" description="Disordered" evidence="2">
    <location>
        <begin position="442"/>
        <end position="461"/>
    </location>
</feature>
<protein>
    <submittedName>
        <fullName evidence="6">Peptidase M28</fullName>
    </submittedName>
</protein>
<dbReference type="Pfam" id="PF09940">
    <property type="entry name" value="DUF2172"/>
    <property type="match status" value="1"/>
</dbReference>
<evidence type="ECO:0000256" key="2">
    <source>
        <dbReference type="SAM" id="MobiDB-lite"/>
    </source>
</evidence>
<dbReference type="OrthoDB" id="9765654at2"/>
<dbReference type="Gene3D" id="3.50.30.90">
    <property type="match status" value="1"/>
</dbReference>
<evidence type="ECO:0000259" key="4">
    <source>
        <dbReference type="Pfam" id="PF16221"/>
    </source>
</evidence>
<dbReference type="Gene3D" id="1.10.10.10">
    <property type="entry name" value="Winged helix-like DNA-binding domain superfamily/Winged helix DNA-binding domain"/>
    <property type="match status" value="1"/>
</dbReference>
<dbReference type="PIRSF" id="PIRSF015244">
    <property type="entry name" value="UCP015244"/>
    <property type="match status" value="1"/>
</dbReference>
<evidence type="ECO:0000256" key="1">
    <source>
        <dbReference type="PIRSR" id="PIRSR015244-50"/>
    </source>
</evidence>
<dbReference type="Gene3D" id="3.40.630.10">
    <property type="entry name" value="Zn peptidases"/>
    <property type="match status" value="1"/>
</dbReference>
<keyword evidence="1" id="KW-0479">Metal-binding</keyword>
<dbReference type="InterPro" id="IPR032589">
    <property type="entry name" value="DUF4910"/>
</dbReference>
<dbReference type="Pfam" id="PF16254">
    <property type="entry name" value="DUF4910"/>
    <property type="match status" value="1"/>
</dbReference>
<comment type="caution">
    <text evidence="6">The sequence shown here is derived from an EMBL/GenBank/DDBJ whole genome shotgun (WGS) entry which is preliminary data.</text>
</comment>
<evidence type="ECO:0000313" key="6">
    <source>
        <dbReference type="EMBL" id="PYD63073.1"/>
    </source>
</evidence>
<feature type="domain" description="DUF4910" evidence="5">
    <location>
        <begin position="9"/>
        <end position="352"/>
    </location>
</feature>
<feature type="binding site" evidence="1">
    <location>
        <position position="185"/>
    </location>
    <ligand>
        <name>Zn(2+)</name>
        <dbReference type="ChEBI" id="CHEBI:29105"/>
    </ligand>
</feature>
<organism evidence="6 7">
    <name type="scientific">Gluconacetobacter entanii</name>
    <dbReference type="NCBI Taxonomy" id="108528"/>
    <lineage>
        <taxon>Bacteria</taxon>
        <taxon>Pseudomonadati</taxon>
        <taxon>Pseudomonadota</taxon>
        <taxon>Alphaproteobacteria</taxon>
        <taxon>Acetobacterales</taxon>
        <taxon>Acetobacteraceae</taxon>
        <taxon>Gluconacetobacter</taxon>
    </lineage>
</organism>
<dbReference type="InterPro" id="IPR036388">
    <property type="entry name" value="WH-like_DNA-bd_sf"/>
</dbReference>
<name>A0A318Q2D9_9PROT</name>
<dbReference type="InterPro" id="IPR032610">
    <property type="entry name" value="DUF2172"/>
</dbReference>
<feature type="domain" description="DUF2172" evidence="3">
    <location>
        <begin position="60"/>
        <end position="151"/>
    </location>
</feature>
<dbReference type="Proteomes" id="UP000248301">
    <property type="component" value="Unassembled WGS sequence"/>
</dbReference>
<feature type="domain" description="UCP01524 winged helix-turn-helix" evidence="4">
    <location>
        <begin position="356"/>
        <end position="433"/>
    </location>
</feature>
<feature type="binding site" evidence="1">
    <location>
        <position position="191"/>
    </location>
    <ligand>
        <name>Zn(2+)</name>
        <dbReference type="ChEBI" id="CHEBI:29105"/>
    </ligand>
</feature>
<dbReference type="GO" id="GO:0046872">
    <property type="term" value="F:metal ion binding"/>
    <property type="evidence" value="ECO:0007669"/>
    <property type="project" value="UniProtKB-KW"/>
</dbReference>
<dbReference type="InterPro" id="IPR012353">
    <property type="entry name" value="UCP015244"/>
</dbReference>